<dbReference type="FunFam" id="3.40.50.12650:FF:000005">
    <property type="entry name" value="DNA repair metallo-beta-lactamase family protein"/>
    <property type="match status" value="1"/>
</dbReference>
<dbReference type="PANTHER" id="PTHR23240">
    <property type="entry name" value="DNA CROSS-LINK REPAIR PROTEIN PSO2/SNM1-RELATED"/>
    <property type="match status" value="1"/>
</dbReference>
<reference evidence="8" key="2">
    <citation type="submission" date="2018-05" db="EMBL/GenBank/DDBJ databases">
        <title>OmerRS3 (Oryza meridionalis Reference Sequence Version 3).</title>
        <authorList>
            <person name="Zhang J."/>
            <person name="Kudrna D."/>
            <person name="Lee S."/>
            <person name="Talag J."/>
            <person name="Welchert J."/>
            <person name="Wing R.A."/>
        </authorList>
    </citation>
    <scope>NUCLEOTIDE SEQUENCE [LARGE SCALE GENOMIC DNA]</scope>
    <source>
        <strain evidence="8">OR44</strain>
    </source>
</reference>
<organism evidence="8">
    <name type="scientific">Oryza meridionalis</name>
    <dbReference type="NCBI Taxonomy" id="40149"/>
    <lineage>
        <taxon>Eukaryota</taxon>
        <taxon>Viridiplantae</taxon>
        <taxon>Streptophyta</taxon>
        <taxon>Embryophyta</taxon>
        <taxon>Tracheophyta</taxon>
        <taxon>Spermatophyta</taxon>
        <taxon>Magnoliopsida</taxon>
        <taxon>Liliopsida</taxon>
        <taxon>Poales</taxon>
        <taxon>Poaceae</taxon>
        <taxon>BOP clade</taxon>
        <taxon>Oryzoideae</taxon>
        <taxon>Oryzeae</taxon>
        <taxon>Oryzinae</taxon>
        <taxon>Oryza</taxon>
    </lineage>
</organism>
<keyword evidence="4" id="KW-0234">DNA repair</keyword>
<dbReference type="Gene3D" id="3.60.15.10">
    <property type="entry name" value="Ribonuclease Z/Hydroxyacylglutathione hydrolase-like"/>
    <property type="match status" value="1"/>
</dbReference>
<keyword evidence="3" id="KW-0227">DNA damage</keyword>
<sequence length="665" mass="74578">MPIELPRGLPFAVDTWTPAFPVKRHRFLTHAHRDHLAGITATNVAAVYASRLTILIARHIFPQLDRADAFVEVELGAPVLVPDPDGDFTVTAFDANHCPGAVMFLFEGASFGRVLHTGDCRLTPDLPLFRLLADYVFLDCTFAACSLHFPSKDDSIRQVINCIWKHPNAPVVYLVSDMLGQEEILMEVSKVFGSKIYVDRDKNSECYHTLSLVAPEILTDDSSSCFQVIGFPRLSERATEMLALARAKHQPEPLIIRASSQWYAYYEPPEGSTKKKPALTEPMRDEFGVWHVYFSMHSSHEELEQALRFIQPKWVISTTPPCMAIELSYVKKHCFASRLCNDDSLWKLLRLSDGNSAVSGPPLAVPTVEMIKKCEEEEVTCSVKDSFSSDGIRMRDQEPTLEDFEINVEPPVTLFGIARFGLTEEPELWKDEDERAEIDELKVQVENSATECEQWKDGISDLGSEVIDSVEIVPKEQDSAIESEQLKDCEPKDGSKAIDVTEVEVNEHTSCTESVLWKMDRSDECVTTKRGEFEAEEQKFTGRYQFWKICKPKEMEGAKLTVQGKNTVEALDQVLAMDRLAYLHDNNQEVTKEGIAPSETDQENSEVPDKGSSDSSNAIGSSKGLNANLRKLYRSMNVPVPRPLPSLVELMAASKRPRVSPAVQL</sequence>
<dbReference type="FunFam" id="3.60.15.10:FF:000039">
    <property type="entry name" value="DNA repair metallo-beta-lactamase family protein"/>
    <property type="match status" value="1"/>
</dbReference>
<dbReference type="GO" id="GO:0006303">
    <property type="term" value="P:double-strand break repair via nonhomologous end joining"/>
    <property type="evidence" value="ECO:0007669"/>
    <property type="project" value="TreeGrafter"/>
</dbReference>
<evidence type="ECO:0000256" key="2">
    <source>
        <dbReference type="ARBA" id="ARBA00010304"/>
    </source>
</evidence>
<dbReference type="Gene3D" id="3.40.50.12650">
    <property type="match status" value="1"/>
</dbReference>
<reference evidence="8" key="1">
    <citation type="submission" date="2015-04" db="UniProtKB">
        <authorList>
            <consortium name="EnsemblPlants"/>
        </authorList>
    </citation>
    <scope>IDENTIFICATION</scope>
</reference>
<keyword evidence="9" id="KW-1185">Reference proteome</keyword>
<dbReference type="PANTHER" id="PTHR23240:SF29">
    <property type="entry name" value="OS08G0107600 PROTEIN"/>
    <property type="match status" value="1"/>
</dbReference>
<evidence type="ECO:0000259" key="7">
    <source>
        <dbReference type="Pfam" id="PF07522"/>
    </source>
</evidence>
<evidence type="ECO:0000313" key="9">
    <source>
        <dbReference type="Proteomes" id="UP000008021"/>
    </source>
</evidence>
<name>A0A0E0EGX4_9ORYZ</name>
<dbReference type="eggNOG" id="KOG1361">
    <property type="taxonomic scope" value="Eukaryota"/>
</dbReference>
<dbReference type="Gramene" id="OMERI08G00900.1">
    <property type="protein sequence ID" value="OMERI08G00900.1"/>
    <property type="gene ID" value="OMERI08G00900"/>
</dbReference>
<evidence type="ECO:0000256" key="5">
    <source>
        <dbReference type="ARBA" id="ARBA00023242"/>
    </source>
</evidence>
<feature type="domain" description="DNA repair metallo-beta-lactamase" evidence="7">
    <location>
        <begin position="214"/>
        <end position="322"/>
    </location>
</feature>
<comment type="similarity">
    <text evidence="2">Belongs to the DNA repair metallo-beta-lactamase (DRMBL) family.</text>
</comment>
<accession>A0A0E0EGX4</accession>
<feature type="region of interest" description="Disordered" evidence="6">
    <location>
        <begin position="592"/>
        <end position="623"/>
    </location>
</feature>
<dbReference type="HOGENOM" id="CLU_030686_0_0_1"/>
<dbReference type="EnsemblPlants" id="OMERI08G00900.1">
    <property type="protein sequence ID" value="OMERI08G00900.1"/>
    <property type="gene ID" value="OMERI08G00900"/>
</dbReference>
<dbReference type="GO" id="GO:0036297">
    <property type="term" value="P:interstrand cross-link repair"/>
    <property type="evidence" value="ECO:0007669"/>
    <property type="project" value="TreeGrafter"/>
</dbReference>
<evidence type="ECO:0000256" key="4">
    <source>
        <dbReference type="ARBA" id="ARBA00023204"/>
    </source>
</evidence>
<dbReference type="Pfam" id="PF07522">
    <property type="entry name" value="DRMBL"/>
    <property type="match status" value="1"/>
</dbReference>
<proteinExistence type="inferred from homology"/>
<protein>
    <recommendedName>
        <fullName evidence="7">DNA repair metallo-beta-lactamase domain-containing protein</fullName>
    </recommendedName>
</protein>
<dbReference type="AlphaFoldDB" id="A0A0E0EGX4"/>
<dbReference type="GO" id="GO:0035312">
    <property type="term" value="F:5'-3' DNA exonuclease activity"/>
    <property type="evidence" value="ECO:0007669"/>
    <property type="project" value="TreeGrafter"/>
</dbReference>
<dbReference type="STRING" id="40149.A0A0E0EGX4"/>
<feature type="compositionally biased region" description="Low complexity" evidence="6">
    <location>
        <begin position="613"/>
        <end position="623"/>
    </location>
</feature>
<dbReference type="SUPFAM" id="SSF56281">
    <property type="entry name" value="Metallo-hydrolase/oxidoreductase"/>
    <property type="match status" value="1"/>
</dbReference>
<dbReference type="EnsemblPlants" id="OMERI08G00880.1">
    <property type="protein sequence ID" value="OMERI08G00880.1"/>
    <property type="gene ID" value="OMERI08G00880"/>
</dbReference>
<comment type="subcellular location">
    <subcellularLocation>
        <location evidence="1">Nucleus</location>
    </subcellularLocation>
</comment>
<dbReference type="GO" id="GO:0005634">
    <property type="term" value="C:nucleus"/>
    <property type="evidence" value="ECO:0007669"/>
    <property type="project" value="UniProtKB-SubCell"/>
</dbReference>
<dbReference type="InterPro" id="IPR011084">
    <property type="entry name" value="DRMBL"/>
</dbReference>
<dbReference type="GO" id="GO:0003684">
    <property type="term" value="F:damaged DNA binding"/>
    <property type="evidence" value="ECO:0007669"/>
    <property type="project" value="TreeGrafter"/>
</dbReference>
<dbReference type="Gramene" id="OMERI08G00880.1">
    <property type="protein sequence ID" value="OMERI08G00880.1"/>
    <property type="gene ID" value="OMERI08G00880"/>
</dbReference>
<keyword evidence="5" id="KW-0539">Nucleus</keyword>
<dbReference type="Proteomes" id="UP000008021">
    <property type="component" value="Chromosome 8"/>
</dbReference>
<evidence type="ECO:0000313" key="8">
    <source>
        <dbReference type="EnsemblPlants" id="OMERI08G00880.1"/>
    </source>
</evidence>
<evidence type="ECO:0000256" key="6">
    <source>
        <dbReference type="SAM" id="MobiDB-lite"/>
    </source>
</evidence>
<dbReference type="InterPro" id="IPR036866">
    <property type="entry name" value="RibonucZ/Hydroxyglut_hydro"/>
</dbReference>
<evidence type="ECO:0000256" key="3">
    <source>
        <dbReference type="ARBA" id="ARBA00022763"/>
    </source>
</evidence>
<evidence type="ECO:0000256" key="1">
    <source>
        <dbReference type="ARBA" id="ARBA00004123"/>
    </source>
</evidence>